<dbReference type="InterPro" id="IPR001212">
    <property type="entry name" value="Somatomedin_B_dom"/>
</dbReference>
<reference evidence="4 5" key="1">
    <citation type="journal article" date="2021" name="Elife">
        <title>Chloroplast acquisition without the gene transfer in kleptoplastic sea slugs, Plakobranchus ocellatus.</title>
        <authorList>
            <person name="Maeda T."/>
            <person name="Takahashi S."/>
            <person name="Yoshida T."/>
            <person name="Shimamura S."/>
            <person name="Takaki Y."/>
            <person name="Nagai Y."/>
            <person name="Toyoda A."/>
            <person name="Suzuki Y."/>
            <person name="Arimoto A."/>
            <person name="Ishii H."/>
            <person name="Satoh N."/>
            <person name="Nishiyama T."/>
            <person name="Hasebe M."/>
            <person name="Maruyama T."/>
            <person name="Minagawa J."/>
            <person name="Obokata J."/>
            <person name="Shigenobu S."/>
        </authorList>
    </citation>
    <scope>NUCLEOTIDE SEQUENCE [LARGE SCALE GENOMIC DNA]</scope>
</reference>
<dbReference type="AlphaFoldDB" id="A0AAV4C1F5"/>
<feature type="domain" description="SMB" evidence="3">
    <location>
        <begin position="82"/>
        <end position="127"/>
    </location>
</feature>
<evidence type="ECO:0000313" key="4">
    <source>
        <dbReference type="EMBL" id="GFO26485.1"/>
    </source>
</evidence>
<dbReference type="EMBL" id="BLXT01005841">
    <property type="protein sequence ID" value="GFO26485.1"/>
    <property type="molecule type" value="Genomic_DNA"/>
</dbReference>
<dbReference type="SUPFAM" id="SSF90188">
    <property type="entry name" value="Somatomedin B domain"/>
    <property type="match status" value="1"/>
</dbReference>
<organism evidence="4 5">
    <name type="scientific">Plakobranchus ocellatus</name>
    <dbReference type="NCBI Taxonomy" id="259542"/>
    <lineage>
        <taxon>Eukaryota</taxon>
        <taxon>Metazoa</taxon>
        <taxon>Spiralia</taxon>
        <taxon>Lophotrochozoa</taxon>
        <taxon>Mollusca</taxon>
        <taxon>Gastropoda</taxon>
        <taxon>Heterobranchia</taxon>
        <taxon>Euthyneura</taxon>
        <taxon>Panpulmonata</taxon>
        <taxon>Sacoglossa</taxon>
        <taxon>Placobranchoidea</taxon>
        <taxon>Plakobranchidae</taxon>
        <taxon>Plakobranchus</taxon>
    </lineage>
</organism>
<evidence type="ECO:0000313" key="5">
    <source>
        <dbReference type="Proteomes" id="UP000735302"/>
    </source>
</evidence>
<name>A0AAV4C1F5_9GAST</name>
<dbReference type="Proteomes" id="UP000735302">
    <property type="component" value="Unassembled WGS sequence"/>
</dbReference>
<sequence>MKFLALPIAMLIAELVIMSGIERTSSEEVTSSSVFPDYSSPGSKALFTTSTGSFFGDIRTELLDFLQSMRFCEANLSYPYFSPVGCKGRCGDPGRQDAHVRICSCDVRCAFSHTCCGDFSRACPAMRYRYLTTAFSKHLTAECGIEGIQLITGCRNHSHRIHEINYNMFSSLSSKIFGSNVHSKRIIDYLGQSTAKVEDREHGLIFQKNLRRMQTSRFISSSCSQKSFSQLQSSYY</sequence>
<evidence type="ECO:0000256" key="2">
    <source>
        <dbReference type="SAM" id="SignalP"/>
    </source>
</evidence>
<feature type="signal peptide" evidence="2">
    <location>
        <begin position="1"/>
        <end position="26"/>
    </location>
</feature>
<dbReference type="Gene3D" id="4.10.410.20">
    <property type="match status" value="1"/>
</dbReference>
<comment type="caution">
    <text evidence="4">The sequence shown here is derived from an EMBL/GenBank/DDBJ whole genome shotgun (WGS) entry which is preliminary data.</text>
</comment>
<evidence type="ECO:0000256" key="1">
    <source>
        <dbReference type="ARBA" id="ARBA00023157"/>
    </source>
</evidence>
<dbReference type="InterPro" id="IPR036024">
    <property type="entry name" value="Somatomedin_B-like_dom_sf"/>
</dbReference>
<evidence type="ECO:0000259" key="3">
    <source>
        <dbReference type="PROSITE" id="PS50958"/>
    </source>
</evidence>
<accession>A0AAV4C1F5</accession>
<gene>
    <name evidence="4" type="ORF">PoB_005299000</name>
</gene>
<keyword evidence="5" id="KW-1185">Reference proteome</keyword>
<dbReference type="PROSITE" id="PS50958">
    <property type="entry name" value="SMB_2"/>
    <property type="match status" value="1"/>
</dbReference>
<dbReference type="Pfam" id="PF01033">
    <property type="entry name" value="Somatomedin_B"/>
    <property type="match status" value="1"/>
</dbReference>
<proteinExistence type="predicted"/>
<keyword evidence="1" id="KW-1015">Disulfide bond</keyword>
<protein>
    <recommendedName>
        <fullName evidence="3">SMB domain-containing protein</fullName>
    </recommendedName>
</protein>
<dbReference type="PROSITE" id="PS00524">
    <property type="entry name" value="SMB_1"/>
    <property type="match status" value="1"/>
</dbReference>
<feature type="chain" id="PRO_5043394131" description="SMB domain-containing protein" evidence="2">
    <location>
        <begin position="27"/>
        <end position="236"/>
    </location>
</feature>
<keyword evidence="2" id="KW-0732">Signal</keyword>